<dbReference type="EMBL" id="CP121752">
    <property type="protein sequence ID" value="WGD98373.1"/>
    <property type="molecule type" value="Genomic_DNA"/>
</dbReference>
<evidence type="ECO:0000313" key="1">
    <source>
        <dbReference type="EMBL" id="WGD98373.1"/>
    </source>
</evidence>
<proteinExistence type="predicted"/>
<sequence length="676" mass="78998">MILGVFLNGYKSYPKSVFIPITSDLKEKYSVYIGTNGIGKSGILEAIDVFFNNREWNANRGSKKEESYITPIFMIEKEILREFVLNKNRFNKIEIKENELLLHDIEVISAQFWNGIQNSLVGATRREYAKIFFSHLEQLISNYSEEKYYILPAGIKYNGKPTLTPFDSHYRKLLGEDNFEKKIDRLRKILKEYYAYIYIPVEQNVDETLKLEDRQMQTLMNKDILYEIDNVLNSKYEIEGKNRSFLNFTNDYLNEFIKGINSSIKQIDENYNYSAEAFSKKNLTVTDIRDKIIEAYFSKRPLRYKNREVNQLSSGEKRKALIDIAYAFLSNSKEMDREVILAIDEPEVSMNIANCFPQFMRLQELASSFKRQVLITTHWYGSLPITDHGYLYHLRKEEQDVDIKISDFNFFDYLDEQRRFPDDIELKSMFDLASSIISFSKSVENINWIICEGSTDRLYLENLLDGLENFRVLPVGGCGNVIKLYGLLSYPLSDKLTADQFSGKILCLIDTDSNKVNVTKAPESKGKVDIRRIQTLTSNNIEAVKFLEPWRQGQFYERTVIEDCLDPQNYYIAVQRVIEEKGDEYLRTLFQKFKFNTQTSFSKIIGDKSILIPKGEDAFNNKEKIVEFINNKNIKMKIAKNYIDCTDSNKNTNELLKDEVFNYFGVTNPKYELSRT</sequence>
<gene>
    <name evidence="1" type="ORF">P5627_04335</name>
</gene>
<name>A0AC61YSQ2_BACIA</name>
<reference evidence="1" key="1">
    <citation type="submission" date="2025-02" db="EMBL/GenBank/DDBJ databases">
        <title>Complete genome sequences of 52 Bacillus and Priestia strains isolated from West-African fermentations and 26 reference strains from the DSMZ collection.</title>
        <authorList>
            <person name="Wiedenbein E.S."/>
            <person name="Canoy T.S."/>
            <person name="Hui Y."/>
            <person name="Parkouda C."/>
            <person name="Dawende C."/>
            <person name="Ametefe E."/>
            <person name="Jespersen L."/>
            <person name="Nielsen D.S."/>
        </authorList>
    </citation>
    <scope>NUCLEOTIDE SEQUENCE</scope>
    <source>
        <strain evidence="1">PRO33</strain>
    </source>
</reference>
<organism evidence="1 2">
    <name type="scientific">Bacillus safensis</name>
    <dbReference type="NCBI Taxonomy" id="561879"/>
    <lineage>
        <taxon>Bacteria</taxon>
        <taxon>Bacillati</taxon>
        <taxon>Bacillota</taxon>
        <taxon>Bacilli</taxon>
        <taxon>Bacillales</taxon>
        <taxon>Bacillaceae</taxon>
        <taxon>Bacillus</taxon>
    </lineage>
</organism>
<accession>A0AC61YSQ2</accession>
<dbReference type="Proteomes" id="UP001218488">
    <property type="component" value="Chromosome"/>
</dbReference>
<evidence type="ECO:0000313" key="2">
    <source>
        <dbReference type="Proteomes" id="UP001218488"/>
    </source>
</evidence>
<protein>
    <submittedName>
        <fullName evidence="1">AAA family ATPase</fullName>
    </submittedName>
</protein>